<evidence type="ECO:0000256" key="1">
    <source>
        <dbReference type="SAM" id="Phobius"/>
    </source>
</evidence>
<dbReference type="Pfam" id="PF14209">
    <property type="entry name" value="DUF4321"/>
    <property type="match status" value="1"/>
</dbReference>
<keyword evidence="1" id="KW-0812">Transmembrane</keyword>
<dbReference type="Proteomes" id="UP000298246">
    <property type="component" value="Unassembled WGS sequence"/>
</dbReference>
<evidence type="ECO:0000313" key="2">
    <source>
        <dbReference type="EMBL" id="TFE84811.1"/>
    </source>
</evidence>
<sequence>MKKNTITLVLFLIVGLLAGVIVGQLLEPVPALGFLSKSTQISWEPKGDLQVLKYELHLQIKLNLCTILGLAGAYLLYRKL</sequence>
<evidence type="ECO:0000313" key="3">
    <source>
        <dbReference type="Proteomes" id="UP000298246"/>
    </source>
</evidence>
<dbReference type="OrthoDB" id="2974387at2"/>
<evidence type="ECO:0008006" key="4">
    <source>
        <dbReference type="Google" id="ProtNLM"/>
    </source>
</evidence>
<keyword evidence="1" id="KW-0472">Membrane</keyword>
<name>A0A4Y8PVY4_9BACL</name>
<organism evidence="2 3">
    <name type="scientific">Paenibacillus athensensis</name>
    <dbReference type="NCBI Taxonomy" id="1967502"/>
    <lineage>
        <taxon>Bacteria</taxon>
        <taxon>Bacillati</taxon>
        <taxon>Bacillota</taxon>
        <taxon>Bacilli</taxon>
        <taxon>Bacillales</taxon>
        <taxon>Paenibacillaceae</taxon>
        <taxon>Paenibacillus</taxon>
    </lineage>
</organism>
<gene>
    <name evidence="2" type="ORF">B5M42_19085</name>
</gene>
<dbReference type="RefSeq" id="WP_134755721.1">
    <property type="nucleotide sequence ID" value="NZ_MYFO02000002.1"/>
</dbReference>
<keyword evidence="3" id="KW-1185">Reference proteome</keyword>
<protein>
    <recommendedName>
        <fullName evidence="4">DUF4321 domain-containing protein</fullName>
    </recommendedName>
</protein>
<reference evidence="2 3" key="1">
    <citation type="submission" date="2017-03" db="EMBL/GenBank/DDBJ databases">
        <title>Isolation of Levoglucosan Utilizing Bacteria.</title>
        <authorList>
            <person name="Arya A.S."/>
        </authorList>
    </citation>
    <scope>NUCLEOTIDE SEQUENCE [LARGE SCALE GENOMIC DNA]</scope>
    <source>
        <strain evidence="2 3">MEC069</strain>
    </source>
</reference>
<comment type="caution">
    <text evidence="2">The sequence shown here is derived from an EMBL/GenBank/DDBJ whole genome shotgun (WGS) entry which is preliminary data.</text>
</comment>
<dbReference type="AlphaFoldDB" id="A0A4Y8PVY4"/>
<keyword evidence="1" id="KW-1133">Transmembrane helix</keyword>
<dbReference type="EMBL" id="MYFO01000031">
    <property type="protein sequence ID" value="TFE84811.1"/>
    <property type="molecule type" value="Genomic_DNA"/>
</dbReference>
<proteinExistence type="predicted"/>
<accession>A0A4Y8PVY4</accession>
<feature type="transmembrane region" description="Helical" evidence="1">
    <location>
        <begin position="58"/>
        <end position="77"/>
    </location>
</feature>
<dbReference type="InterPro" id="IPR025470">
    <property type="entry name" value="DUF4321"/>
</dbReference>